<keyword evidence="6" id="KW-0732">Signal</keyword>
<comment type="caution">
    <text evidence="8">The sequence shown here is derived from an EMBL/GenBank/DDBJ whole genome shotgun (WGS) entry which is preliminary data.</text>
</comment>
<dbReference type="FunFam" id="3.40.50.1820:FF:000725">
    <property type="entry name" value="Carboxylic ester hydrolase"/>
    <property type="match status" value="1"/>
</dbReference>
<dbReference type="Pfam" id="PF00135">
    <property type="entry name" value="COesterase"/>
    <property type="match status" value="1"/>
</dbReference>
<dbReference type="EMBL" id="QDEB01072131">
    <property type="protein sequence ID" value="RZC35306.1"/>
    <property type="molecule type" value="Genomic_DNA"/>
</dbReference>
<evidence type="ECO:0000256" key="4">
    <source>
        <dbReference type="ARBA" id="ARBA00023157"/>
    </source>
</evidence>
<dbReference type="InterPro" id="IPR002018">
    <property type="entry name" value="CarbesteraseB"/>
</dbReference>
<evidence type="ECO:0000313" key="9">
    <source>
        <dbReference type="Proteomes" id="UP000292052"/>
    </source>
</evidence>
<evidence type="ECO:0000313" key="8">
    <source>
        <dbReference type="EMBL" id="RZC35306.1"/>
    </source>
</evidence>
<keyword evidence="9" id="KW-1185">Reference proteome</keyword>
<evidence type="ECO:0000256" key="2">
    <source>
        <dbReference type="ARBA" id="ARBA00022487"/>
    </source>
</evidence>
<dbReference type="PANTHER" id="PTHR43142">
    <property type="entry name" value="CARBOXYLIC ESTER HYDROLASE"/>
    <property type="match status" value="1"/>
</dbReference>
<feature type="non-terminal residue" evidence="8">
    <location>
        <position position="353"/>
    </location>
</feature>
<dbReference type="PROSITE" id="PS00941">
    <property type="entry name" value="CARBOXYLESTERASE_B_2"/>
    <property type="match status" value="1"/>
</dbReference>
<gene>
    <name evidence="8" type="ORF">BDFB_013740</name>
</gene>
<dbReference type="AlphaFoldDB" id="A0A482VRJ7"/>
<accession>A0A482VRJ7</accession>
<dbReference type="PROSITE" id="PS00122">
    <property type="entry name" value="CARBOXYLESTERASE_B_1"/>
    <property type="match status" value="1"/>
</dbReference>
<dbReference type="SUPFAM" id="SSF53474">
    <property type="entry name" value="alpha/beta-Hydrolases"/>
    <property type="match status" value="1"/>
</dbReference>
<organism evidence="8 9">
    <name type="scientific">Asbolus verrucosus</name>
    <name type="common">Desert ironclad beetle</name>
    <dbReference type="NCBI Taxonomy" id="1661398"/>
    <lineage>
        <taxon>Eukaryota</taxon>
        <taxon>Metazoa</taxon>
        <taxon>Ecdysozoa</taxon>
        <taxon>Arthropoda</taxon>
        <taxon>Hexapoda</taxon>
        <taxon>Insecta</taxon>
        <taxon>Pterygota</taxon>
        <taxon>Neoptera</taxon>
        <taxon>Endopterygota</taxon>
        <taxon>Coleoptera</taxon>
        <taxon>Polyphaga</taxon>
        <taxon>Cucujiformia</taxon>
        <taxon>Tenebrionidae</taxon>
        <taxon>Pimeliinae</taxon>
        <taxon>Asbolus</taxon>
    </lineage>
</organism>
<dbReference type="Gene3D" id="3.40.50.1820">
    <property type="entry name" value="alpha/beta hydrolase"/>
    <property type="match status" value="1"/>
</dbReference>
<feature type="chain" id="PRO_5019615824" description="Carboxylic ester hydrolase" evidence="6">
    <location>
        <begin position="21"/>
        <end position="353"/>
    </location>
</feature>
<feature type="signal peptide" evidence="6">
    <location>
        <begin position="1"/>
        <end position="20"/>
    </location>
</feature>
<dbReference type="InterPro" id="IPR019819">
    <property type="entry name" value="Carboxylesterase_B_CS"/>
</dbReference>
<name>A0A482VRJ7_ASBVE</name>
<evidence type="ECO:0000256" key="5">
    <source>
        <dbReference type="ARBA" id="ARBA00023180"/>
    </source>
</evidence>
<keyword evidence="4" id="KW-1015">Disulfide bond</keyword>
<dbReference type="InterPro" id="IPR029058">
    <property type="entry name" value="AB_hydrolase_fold"/>
</dbReference>
<evidence type="ECO:0000256" key="1">
    <source>
        <dbReference type="ARBA" id="ARBA00005964"/>
    </source>
</evidence>
<comment type="similarity">
    <text evidence="1 6">Belongs to the type-B carboxylesterase/lipase family.</text>
</comment>
<sequence>MTTTFVIFLIVIIKANTLIAQAPVVQLPNGLIQGREGATIKSKTYYAFEKIPYATPPVGELRFKAPLPAQNWEGTLNTTYLDVSCHQLLPALAQELESEDCLYVNVFTPQLPSAEQNVSFPVMFFIHGGAFAGGSSAMHKSDLIVENDVVLVTINYRLGPFGFLSTQDEVIPGNNGLKDQQLAIQWTHDNIHLFGGDPEKVTIFGQSAGSASCAYQLLNQQSQGLFIGAILESGVSIMPSVYQRRAREIAFAAAAFINDTFTNSNDSAALLDFLLTVDAEDIKDAARQYSAAETGPEDEELSRGLYWGPVIEVKNPDAFITKKMFGLLQAGNVVAVPILIGVTSEEGLGLYPR</sequence>
<evidence type="ECO:0000256" key="3">
    <source>
        <dbReference type="ARBA" id="ARBA00022801"/>
    </source>
</evidence>
<dbReference type="Proteomes" id="UP000292052">
    <property type="component" value="Unassembled WGS sequence"/>
</dbReference>
<keyword evidence="5" id="KW-0325">Glycoprotein</keyword>
<keyword evidence="2" id="KW-0719">Serine esterase</keyword>
<keyword evidence="3 6" id="KW-0378">Hydrolase</keyword>
<evidence type="ECO:0000256" key="6">
    <source>
        <dbReference type="RuleBase" id="RU361235"/>
    </source>
</evidence>
<reference evidence="8 9" key="1">
    <citation type="submission" date="2017-03" db="EMBL/GenBank/DDBJ databases">
        <title>Genome of the blue death feigning beetle - Asbolus verrucosus.</title>
        <authorList>
            <person name="Rider S.D."/>
        </authorList>
    </citation>
    <scope>NUCLEOTIDE SEQUENCE [LARGE SCALE GENOMIC DNA]</scope>
    <source>
        <strain evidence="8">Butters</strain>
        <tissue evidence="8">Head and leg muscle</tissue>
    </source>
</reference>
<feature type="domain" description="Carboxylesterase type B" evidence="7">
    <location>
        <begin position="22"/>
        <end position="350"/>
    </location>
</feature>
<dbReference type="InterPro" id="IPR019826">
    <property type="entry name" value="Carboxylesterase_B_AS"/>
</dbReference>
<dbReference type="PANTHER" id="PTHR43142:SF1">
    <property type="entry name" value="CARBOXYLIC ESTER HYDROLASE"/>
    <property type="match status" value="1"/>
</dbReference>
<dbReference type="OrthoDB" id="6846267at2759"/>
<dbReference type="STRING" id="1661398.A0A482VRJ7"/>
<evidence type="ECO:0000259" key="7">
    <source>
        <dbReference type="Pfam" id="PF00135"/>
    </source>
</evidence>
<protein>
    <recommendedName>
        <fullName evidence="6">Carboxylic ester hydrolase</fullName>
        <ecNumber evidence="6">3.1.1.-</ecNumber>
    </recommendedName>
</protein>
<dbReference type="GO" id="GO:0052689">
    <property type="term" value="F:carboxylic ester hydrolase activity"/>
    <property type="evidence" value="ECO:0007669"/>
    <property type="project" value="UniProtKB-KW"/>
</dbReference>
<dbReference type="EC" id="3.1.1.-" evidence="6"/>
<proteinExistence type="inferred from homology"/>